<reference evidence="1" key="1">
    <citation type="submission" date="2018-06" db="EMBL/GenBank/DDBJ databases">
        <authorList>
            <person name="Zhirakovskaya E."/>
        </authorList>
    </citation>
    <scope>NUCLEOTIDE SEQUENCE</scope>
</reference>
<proteinExistence type="predicted"/>
<protein>
    <submittedName>
        <fullName evidence="1">Uncharacterized protein</fullName>
    </submittedName>
</protein>
<dbReference type="EMBL" id="UOEH01000550">
    <property type="protein sequence ID" value="VAW06968.1"/>
    <property type="molecule type" value="Genomic_DNA"/>
</dbReference>
<dbReference type="AlphaFoldDB" id="A0A3B0SNC6"/>
<evidence type="ECO:0000313" key="1">
    <source>
        <dbReference type="EMBL" id="VAW06968.1"/>
    </source>
</evidence>
<gene>
    <name evidence="1" type="ORF">MNBD_ALPHA05-1785</name>
</gene>
<name>A0A3B0SNC6_9ZZZZ</name>
<accession>A0A3B0SNC6</accession>
<sequence>KASWEASDEAGYAAFVQKLGRSTCSSLETCLKSDANPYRSDTDPTLRGDCADMAYILRAYYAWKNGLPFSFQNAMRTADRSGDDIRYSRAGNIVSGRRTIRNSVRNAHAFLQSIGGEVSTAMFRTHPETGGGRTYDDFYPVEISREAIQPGVIAYDIYGHVGIVYEVLEDGRVLVIAAHPDQSVTRSTYGPNFMRSKPALGAGLKAWRPISVEGAQTNADGSLRGGRLRPAANSELPHYSLEQYMGNTPHPSGVWHYGEFRYNDRTYKYYDYVRRKLAAPGFSYDPVDELRFGLQTICGAVKARKIAVDKAMTSRIYLRPHPGRLPRNIYGTYGEWEEYSTPSRDARLKVSFIELRRGMQALVRDLENGAPGVHYNGDDLAGDLAAAFEEEKNACTITYWRSDKTRMRLNLAHVMERLFDLSFNPYQCPERRWGARGAELETCTDDAVKTQWYNALRFLRYQAERSYDVRMDFSLDELKSPMIASAEAGGLGVEAPADADIRGYIARLGGGDVLAENAPSGNITPVAYGGAAPDAVFFPTWHARFNQTRPR</sequence>
<feature type="non-terminal residue" evidence="1">
    <location>
        <position position="1"/>
    </location>
</feature>
<organism evidence="1">
    <name type="scientific">hydrothermal vent metagenome</name>
    <dbReference type="NCBI Taxonomy" id="652676"/>
    <lineage>
        <taxon>unclassified sequences</taxon>
        <taxon>metagenomes</taxon>
        <taxon>ecological metagenomes</taxon>
    </lineage>
</organism>